<keyword evidence="1" id="KW-1133">Transmembrane helix</keyword>
<feature type="transmembrane region" description="Helical" evidence="1">
    <location>
        <begin position="21"/>
        <end position="39"/>
    </location>
</feature>
<evidence type="ECO:0000313" key="2">
    <source>
        <dbReference type="EMBL" id="CAD7001630.1"/>
    </source>
</evidence>
<keyword evidence="3" id="KW-1185">Reference proteome</keyword>
<comment type="caution">
    <text evidence="2">The sequence shown here is derived from an EMBL/GenBank/DDBJ whole genome shotgun (WGS) entry which is preliminary data.</text>
</comment>
<protein>
    <submittedName>
        <fullName evidence="2">(Mediterranean fruit fly) hypothetical protein</fullName>
    </submittedName>
</protein>
<organism evidence="2 3">
    <name type="scientific">Ceratitis capitata</name>
    <name type="common">Mediterranean fruit fly</name>
    <name type="synonym">Tephritis capitata</name>
    <dbReference type="NCBI Taxonomy" id="7213"/>
    <lineage>
        <taxon>Eukaryota</taxon>
        <taxon>Metazoa</taxon>
        <taxon>Ecdysozoa</taxon>
        <taxon>Arthropoda</taxon>
        <taxon>Hexapoda</taxon>
        <taxon>Insecta</taxon>
        <taxon>Pterygota</taxon>
        <taxon>Neoptera</taxon>
        <taxon>Endopterygota</taxon>
        <taxon>Diptera</taxon>
        <taxon>Brachycera</taxon>
        <taxon>Muscomorpha</taxon>
        <taxon>Tephritoidea</taxon>
        <taxon>Tephritidae</taxon>
        <taxon>Ceratitis</taxon>
        <taxon>Ceratitis</taxon>
    </lineage>
</organism>
<dbReference type="AlphaFoldDB" id="A0A811URR3"/>
<name>A0A811URR3_CERCA</name>
<keyword evidence="1" id="KW-0812">Transmembrane</keyword>
<gene>
    <name evidence="2" type="ORF">CCAP1982_LOCUS10124</name>
</gene>
<proteinExistence type="predicted"/>
<dbReference type="EMBL" id="CAJHJT010000023">
    <property type="protein sequence ID" value="CAD7001630.1"/>
    <property type="molecule type" value="Genomic_DNA"/>
</dbReference>
<reference evidence="2" key="1">
    <citation type="submission" date="2020-11" db="EMBL/GenBank/DDBJ databases">
        <authorList>
            <person name="Whitehead M."/>
        </authorList>
    </citation>
    <scope>NUCLEOTIDE SEQUENCE</scope>
    <source>
        <strain evidence="2">EGII</strain>
    </source>
</reference>
<keyword evidence="1" id="KW-0472">Membrane</keyword>
<dbReference type="Proteomes" id="UP000606786">
    <property type="component" value="Unassembled WGS sequence"/>
</dbReference>
<evidence type="ECO:0000313" key="3">
    <source>
        <dbReference type="Proteomes" id="UP000606786"/>
    </source>
</evidence>
<accession>A0A811URR3</accession>
<evidence type="ECO:0000256" key="1">
    <source>
        <dbReference type="SAM" id="Phobius"/>
    </source>
</evidence>
<sequence length="75" mass="8519">MKCRVSIDYRVSSIYSIGSKALCFLCLFWMTWGFLATPVKVKQTVDDLVLNEGRQFLNLPVNLALRSSASLKDFL</sequence>